<keyword evidence="7" id="KW-0560">Oxidoreductase</keyword>
<organism evidence="8 9">
    <name type="scientific">Pseudobacteriovorax antillogorgiicola</name>
    <dbReference type="NCBI Taxonomy" id="1513793"/>
    <lineage>
        <taxon>Bacteria</taxon>
        <taxon>Pseudomonadati</taxon>
        <taxon>Bdellovibrionota</taxon>
        <taxon>Oligoflexia</taxon>
        <taxon>Oligoflexales</taxon>
        <taxon>Pseudobacteriovoracaceae</taxon>
        <taxon>Pseudobacteriovorax</taxon>
    </lineage>
</organism>
<dbReference type="SUPFAM" id="SSF51905">
    <property type="entry name" value="FAD/NAD(P)-binding domain"/>
    <property type="match status" value="2"/>
</dbReference>
<evidence type="ECO:0000256" key="2">
    <source>
        <dbReference type="ARBA" id="ARBA00004924"/>
    </source>
</evidence>
<accession>A0A1Y6CVF3</accession>
<dbReference type="OrthoDB" id="7527071at2"/>
<evidence type="ECO:0000256" key="7">
    <source>
        <dbReference type="ARBA" id="ARBA00023002"/>
    </source>
</evidence>
<dbReference type="InterPro" id="IPR025700">
    <property type="entry name" value="Lys/Orn_oxygenase"/>
</dbReference>
<evidence type="ECO:0000256" key="4">
    <source>
        <dbReference type="ARBA" id="ARBA00022630"/>
    </source>
</evidence>
<dbReference type="Gene3D" id="3.50.50.60">
    <property type="entry name" value="FAD/NAD(P)-binding domain"/>
    <property type="match status" value="1"/>
</dbReference>
<dbReference type="STRING" id="1513793.SAMN06296036_13442"/>
<keyword evidence="4" id="KW-0285">Flavoprotein</keyword>
<dbReference type="PANTHER" id="PTHR42802:SF1">
    <property type="entry name" value="L-ORNITHINE N(5)-MONOOXYGENASE"/>
    <property type="match status" value="1"/>
</dbReference>
<dbReference type="Pfam" id="PF13434">
    <property type="entry name" value="Lys_Orn_oxgnase"/>
    <property type="match status" value="1"/>
</dbReference>
<dbReference type="Proteomes" id="UP000192907">
    <property type="component" value="Unassembled WGS sequence"/>
</dbReference>
<sequence>MERYEFLGIGIGPFNLSIAALASQVPHYKTLFLDSKDSFSWHPDLMFEDAFMQTSWLKDLVTPVDPTNPNSFLNYLVENKKFYAFLNTSRSTIKRIEFEHYCRWVADRLSNTKFNSHVLGVQKVDDGFVVRTEDNIYHTKKLCLGTGLQPNIPAEAQAFLGSDCFFARSPHLKAMDLEGKRLAIVGGGQTGIEILLNGLRGQWGQAKAINVFSRRDNLEPLDESPFVNEYFIPHYVKEFAKLPKRRKGAIVDYQKLASDGITPAYLEELYQELYDQRYLHGREGHVHLYPNRDFRKLSKSSDCYRLEISNRHTEQTESYEADVVIFATGFRQALPDFAEALIGDAVKDSYGRIDIDENFQIRSASESDSSLYGLNLGRHCVGISEPQVSLMAWRAGTILNHALGEQRFRSLDGDQSFLSIVG</sequence>
<evidence type="ECO:0000256" key="6">
    <source>
        <dbReference type="ARBA" id="ARBA00022857"/>
    </source>
</evidence>
<keyword evidence="6" id="KW-0521">NADP</keyword>
<name>A0A1Y6CVF3_9BACT</name>
<evidence type="ECO:0000313" key="8">
    <source>
        <dbReference type="EMBL" id="SMF80035.1"/>
    </source>
</evidence>
<evidence type="ECO:0000256" key="1">
    <source>
        <dbReference type="ARBA" id="ARBA00001974"/>
    </source>
</evidence>
<evidence type="ECO:0000313" key="9">
    <source>
        <dbReference type="Proteomes" id="UP000192907"/>
    </source>
</evidence>
<keyword evidence="9" id="KW-1185">Reference proteome</keyword>
<comment type="cofactor">
    <cofactor evidence="1">
        <name>FAD</name>
        <dbReference type="ChEBI" id="CHEBI:57692"/>
    </cofactor>
</comment>
<keyword evidence="5" id="KW-0274">FAD</keyword>
<dbReference type="InterPro" id="IPR036188">
    <property type="entry name" value="FAD/NAD-bd_sf"/>
</dbReference>
<comment type="pathway">
    <text evidence="2">Siderophore biosynthesis.</text>
</comment>
<dbReference type="GO" id="GO:0016491">
    <property type="term" value="F:oxidoreductase activity"/>
    <property type="evidence" value="ECO:0007669"/>
    <property type="project" value="UniProtKB-KW"/>
</dbReference>
<comment type="similarity">
    <text evidence="3">Belongs to the lysine N(6)-hydroxylase/L-ornithine N(5)-oxygenase family.</text>
</comment>
<gene>
    <name evidence="8" type="ORF">SAMN06296036_13442</name>
</gene>
<evidence type="ECO:0000256" key="3">
    <source>
        <dbReference type="ARBA" id="ARBA00007588"/>
    </source>
</evidence>
<dbReference type="RefSeq" id="WP_132325756.1">
    <property type="nucleotide sequence ID" value="NZ_FWZT01000034.1"/>
</dbReference>
<protein>
    <submittedName>
        <fullName evidence="8">Lysine N6-hydroxylase</fullName>
    </submittedName>
</protein>
<reference evidence="9" key="1">
    <citation type="submission" date="2017-04" db="EMBL/GenBank/DDBJ databases">
        <authorList>
            <person name="Varghese N."/>
            <person name="Submissions S."/>
        </authorList>
    </citation>
    <scope>NUCLEOTIDE SEQUENCE [LARGE SCALE GENOMIC DNA]</scope>
    <source>
        <strain evidence="9">RKEM611</strain>
    </source>
</reference>
<dbReference type="AlphaFoldDB" id="A0A1Y6CVF3"/>
<dbReference type="EMBL" id="FWZT01000034">
    <property type="protein sequence ID" value="SMF80035.1"/>
    <property type="molecule type" value="Genomic_DNA"/>
</dbReference>
<proteinExistence type="inferred from homology"/>
<evidence type="ECO:0000256" key="5">
    <source>
        <dbReference type="ARBA" id="ARBA00022827"/>
    </source>
</evidence>
<dbReference type="PANTHER" id="PTHR42802">
    <property type="entry name" value="MONOOXYGENASE"/>
    <property type="match status" value="1"/>
</dbReference>